<evidence type="ECO:0000256" key="1">
    <source>
        <dbReference type="SAM" id="MobiDB-lite"/>
    </source>
</evidence>
<organism evidence="2 3">
    <name type="scientific">Streptomyces phage Raleigh</name>
    <dbReference type="NCBI Taxonomy" id="1920312"/>
    <lineage>
        <taxon>Viruses</taxon>
        <taxon>Duplodnaviria</taxon>
        <taxon>Heunggongvirae</taxon>
        <taxon>Uroviricota</taxon>
        <taxon>Caudoviricetes</taxon>
        <taxon>Raleighvirus</taxon>
        <taxon>Raleighvirus raleigh</taxon>
    </lineage>
</organism>
<reference evidence="2 3" key="1">
    <citation type="submission" date="2016-11" db="EMBL/GenBank/DDBJ databases">
        <authorList>
            <person name="Donegan-Quick R."/>
            <person name="Bryant T.D."/>
            <person name="Hughes K.A."/>
            <person name="Quiroz D.E."/>
            <person name="Nayek S."/>
            <person name="Syed N."/>
            <person name="Wagner P.E."/>
            <person name="Kim T."/>
            <person name="Visi D.K."/>
            <person name="Allen M.S."/>
            <person name="Hughes L.E."/>
            <person name="Garlena R.A."/>
            <person name="Russell D.A."/>
            <person name="Pope W.H."/>
            <person name="Jacobs-Sera D."/>
            <person name="Hendrix R.W."/>
            <person name="Hatfull G.F."/>
        </authorList>
    </citation>
    <scope>NUCLEOTIDE SEQUENCE [LARGE SCALE GENOMIC DNA]</scope>
</reference>
<feature type="region of interest" description="Disordered" evidence="1">
    <location>
        <begin position="43"/>
        <end position="135"/>
    </location>
</feature>
<sequence>MIMATLHSPVEGFTGDGPAGLRFRNGKATTDDPAVIAYARRRGYGVDKTAPPPPEPVEPVDPREVEVEQVGTALRDAAVDPRPSDTGAPSGAGEANPHGPESVAPGIATEPVDAPKRKPRPAARRKTEQGTTDGG</sequence>
<feature type="compositionally biased region" description="Pro residues" evidence="1">
    <location>
        <begin position="50"/>
        <end position="59"/>
    </location>
</feature>
<keyword evidence="3" id="KW-1185">Reference proteome</keyword>
<gene>
    <name evidence="2" type="ORF">SEA_RALEIGH_8</name>
</gene>
<proteinExistence type="predicted"/>
<dbReference type="Proteomes" id="UP000222578">
    <property type="component" value="Segment"/>
</dbReference>
<protein>
    <submittedName>
        <fullName evidence="2">Uncharacterized protein</fullName>
    </submittedName>
</protein>
<evidence type="ECO:0000313" key="2">
    <source>
        <dbReference type="EMBL" id="APD18760.1"/>
    </source>
</evidence>
<dbReference type="EMBL" id="KY092484">
    <property type="protein sequence ID" value="APD18760.1"/>
    <property type="molecule type" value="Genomic_DNA"/>
</dbReference>
<name>A0A1J0MCQ3_9CAUD</name>
<evidence type="ECO:0000313" key="3">
    <source>
        <dbReference type="Proteomes" id="UP000222578"/>
    </source>
</evidence>
<accession>A0A1J0MCQ3</accession>